<dbReference type="InterPro" id="IPR052155">
    <property type="entry name" value="Biofilm_reg_signaling"/>
</dbReference>
<dbReference type="OrthoDB" id="9814202at2"/>
<dbReference type="SMART" id="SM00267">
    <property type="entry name" value="GGDEF"/>
    <property type="match status" value="1"/>
</dbReference>
<proteinExistence type="predicted"/>
<dbReference type="SUPFAM" id="SSF55073">
    <property type="entry name" value="Nucleotide cyclase"/>
    <property type="match status" value="1"/>
</dbReference>
<dbReference type="GO" id="GO:0003824">
    <property type="term" value="F:catalytic activity"/>
    <property type="evidence" value="ECO:0007669"/>
    <property type="project" value="UniProtKB-ARBA"/>
</dbReference>
<gene>
    <name evidence="7" type="ORF">NE863_02685</name>
</gene>
<feature type="domain" description="GGDEF" evidence="6">
    <location>
        <begin position="661"/>
        <end position="794"/>
    </location>
</feature>
<dbReference type="Pfam" id="PF08447">
    <property type="entry name" value="PAS_3"/>
    <property type="match status" value="2"/>
</dbReference>
<evidence type="ECO:0000313" key="8">
    <source>
        <dbReference type="Proteomes" id="UP001055460"/>
    </source>
</evidence>
<name>A0A9Q9D9S1_ENSAD</name>
<dbReference type="PROSITE" id="PS50112">
    <property type="entry name" value="PAS"/>
    <property type="match status" value="1"/>
</dbReference>
<dbReference type="PROSITE" id="PS50839">
    <property type="entry name" value="CHASE"/>
    <property type="match status" value="1"/>
</dbReference>
<reference evidence="7" key="1">
    <citation type="submission" date="2022-06" db="EMBL/GenBank/DDBJ databases">
        <title>Physiological and biochemical characterization and genomic elucidation of a strain of the genus Ensifer adhaerens M8 that combines arsenic oxidation and chromium reduction.</title>
        <authorList>
            <person name="Li X."/>
            <person name="Yu c."/>
        </authorList>
    </citation>
    <scope>NUCLEOTIDE SEQUENCE</scope>
    <source>
        <strain evidence="7">M8</strain>
    </source>
</reference>
<feature type="domain" description="CHASE" evidence="4">
    <location>
        <begin position="119"/>
        <end position="268"/>
    </location>
</feature>
<dbReference type="Gene3D" id="3.30.450.20">
    <property type="entry name" value="PAS domain"/>
    <property type="match status" value="2"/>
</dbReference>
<keyword evidence="2" id="KW-1133">Transmembrane helix</keyword>
<evidence type="ECO:0000259" key="5">
    <source>
        <dbReference type="PROSITE" id="PS50883"/>
    </source>
</evidence>
<dbReference type="InterPro" id="IPR000014">
    <property type="entry name" value="PAS"/>
</dbReference>
<dbReference type="PROSITE" id="PS50887">
    <property type="entry name" value="GGDEF"/>
    <property type="match status" value="1"/>
</dbReference>
<dbReference type="Pfam" id="PF00990">
    <property type="entry name" value="GGDEF"/>
    <property type="match status" value="1"/>
</dbReference>
<evidence type="ECO:0000256" key="1">
    <source>
        <dbReference type="SAM" id="Coils"/>
    </source>
</evidence>
<keyword evidence="1" id="KW-0175">Coiled coil</keyword>
<keyword evidence="2" id="KW-0472">Membrane</keyword>
<dbReference type="SUPFAM" id="SSF141868">
    <property type="entry name" value="EAL domain-like"/>
    <property type="match status" value="1"/>
</dbReference>
<dbReference type="Gene3D" id="3.30.70.270">
    <property type="match status" value="1"/>
</dbReference>
<dbReference type="Gene3D" id="2.10.70.100">
    <property type="match status" value="1"/>
</dbReference>
<dbReference type="SUPFAM" id="SSF55785">
    <property type="entry name" value="PYP-like sensor domain (PAS domain)"/>
    <property type="match status" value="2"/>
</dbReference>
<dbReference type="AlphaFoldDB" id="A0A9Q9D9S1"/>
<protein>
    <submittedName>
        <fullName evidence="7">EAL domain-containing protein</fullName>
    </submittedName>
</protein>
<evidence type="ECO:0000259" key="3">
    <source>
        <dbReference type="PROSITE" id="PS50112"/>
    </source>
</evidence>
<dbReference type="Pfam" id="PF03924">
    <property type="entry name" value="CHASE"/>
    <property type="match status" value="1"/>
</dbReference>
<dbReference type="PANTHER" id="PTHR44757:SF2">
    <property type="entry name" value="BIOFILM ARCHITECTURE MAINTENANCE PROTEIN MBAA"/>
    <property type="match status" value="1"/>
</dbReference>
<dbReference type="SMART" id="SM01079">
    <property type="entry name" value="CHASE"/>
    <property type="match status" value="1"/>
</dbReference>
<dbReference type="PROSITE" id="PS50883">
    <property type="entry name" value="EAL"/>
    <property type="match status" value="1"/>
</dbReference>
<dbReference type="InterPro" id="IPR043128">
    <property type="entry name" value="Rev_trsase/Diguanyl_cyclase"/>
</dbReference>
<dbReference type="InterPro" id="IPR006189">
    <property type="entry name" value="CHASE_dom"/>
</dbReference>
<evidence type="ECO:0000313" key="7">
    <source>
        <dbReference type="EMBL" id="USJ23918.1"/>
    </source>
</evidence>
<evidence type="ECO:0000259" key="6">
    <source>
        <dbReference type="PROSITE" id="PS50887"/>
    </source>
</evidence>
<dbReference type="InterPro" id="IPR029787">
    <property type="entry name" value="Nucleotide_cyclase"/>
</dbReference>
<feature type="transmembrane region" description="Helical" evidence="2">
    <location>
        <begin position="21"/>
        <end position="39"/>
    </location>
</feature>
<dbReference type="CDD" id="cd01948">
    <property type="entry name" value="EAL"/>
    <property type="match status" value="1"/>
</dbReference>
<dbReference type="InterPro" id="IPR035919">
    <property type="entry name" value="EAL_sf"/>
</dbReference>
<dbReference type="InterPro" id="IPR001633">
    <property type="entry name" value="EAL_dom"/>
</dbReference>
<dbReference type="CDD" id="cd00130">
    <property type="entry name" value="PAS"/>
    <property type="match status" value="1"/>
</dbReference>
<dbReference type="Gene3D" id="3.20.20.450">
    <property type="entry name" value="EAL domain"/>
    <property type="match status" value="1"/>
</dbReference>
<sequence length="1059" mass="117567">MKIIDVLRQRIRAAARFAKPSLIPAAIAGLVVFTGGHVYERQNRENFQNDLRIDVENELNLIANRLQSEVNTSIAALNGFANSIGVHPAMTTDDFTVMATKLLLQNPQMVRASAAPGGVVRIAFPRESQQWFVGSDFNRFGATRHAIERASSTVRPVMIGPIRLPSGRNGFELFLPVFSKVQGRMERWGYVEAILDEKALYRAARLLESGGGAPELARDHRHVDVHLAIRDISEPDRIQDAFYGDDALFRAAPVNRRLELAGGVWELAAMPVGGWQQLPENSSFIQLAIAVAVTVVVIPILLAGGLVNERQRNIAKLKAREGEVMTLSHRLNLALDASKIGIWEIDVESQQRSWDDRMFHLHGLEVHLDEPTYDEWRATVHPDDIGIAANALFRSLDDGLEYRSQYRVILHDGTVRHIRNVGSSHRGADGRAKVTGISWDVSDDVLKNERLSAAKAQVDQQNLELEQALKGLYEREQDLELLSRRLDLALDSYRCGMWEADLDNNVAYWDERMHQLYGLVYTDGATNEQTWLQALHPDDRQPALNAVNRAIEADETYVHQVRVILSAGAVRHIRSVGKLHVAPDGARKFVGMALDVTDDVLMTEQLRAAKAMADAKNAELEQARVRIEHNALHDPLTGLGNRRMLDKALERLTLDAGSDREDIAILHIDLDRFKQINDTLGHAAGDAMLIHASEILRANTSSGDIIARIGGDEFVVAVTGEQGEATLAARCDRIIAAMRQPVDYNGFPCRFGVSIGVAVGYGADIDARKLLVNADIALYRAKEAGRNRYQFFTEVLQAEVVTAKRIADEILEGIERDEFEPWYQPQFDATTLALCGVEALVRWRHPREGILTPDRFLGIADELNVTAMLDRLVLEKSLTDQMRWAAAGIRVPKISVNVSAKRLQDDDLLSSLEGLSITPGQICFELVESIFLDESDDIVAANIEGIKKLGIDIELDDFGTGHTSIVSLLKIKPKRLKIDRQLVVPVLSARREQALVRSIIEIARSLNIETVAEGVETMAHAEMLGILGCDVLQGYAFARPLSAEKFLAFATERGLRLAS</sequence>
<evidence type="ECO:0000256" key="2">
    <source>
        <dbReference type="SAM" id="Phobius"/>
    </source>
</evidence>
<dbReference type="SMART" id="SM00091">
    <property type="entry name" value="PAS"/>
    <property type="match status" value="2"/>
</dbReference>
<dbReference type="InterPro" id="IPR000160">
    <property type="entry name" value="GGDEF_dom"/>
</dbReference>
<feature type="coiled-coil region" evidence="1">
    <location>
        <begin position="448"/>
        <end position="475"/>
    </location>
</feature>
<dbReference type="CDD" id="cd01949">
    <property type="entry name" value="GGDEF"/>
    <property type="match status" value="1"/>
</dbReference>
<keyword evidence="2" id="KW-0812">Transmembrane</keyword>
<dbReference type="NCBIfam" id="TIGR00229">
    <property type="entry name" value="sensory_box"/>
    <property type="match status" value="1"/>
</dbReference>
<dbReference type="Proteomes" id="UP001055460">
    <property type="component" value="Chromosome"/>
</dbReference>
<feature type="domain" description="PAS" evidence="3">
    <location>
        <begin position="482"/>
        <end position="554"/>
    </location>
</feature>
<evidence type="ECO:0000259" key="4">
    <source>
        <dbReference type="PROSITE" id="PS50839"/>
    </source>
</evidence>
<dbReference type="InterPro" id="IPR013655">
    <property type="entry name" value="PAS_fold_3"/>
</dbReference>
<dbReference type="Pfam" id="PF00563">
    <property type="entry name" value="EAL"/>
    <property type="match status" value="1"/>
</dbReference>
<organism evidence="7 8">
    <name type="scientific">Ensifer adhaerens</name>
    <name type="common">Sinorhizobium morelense</name>
    <dbReference type="NCBI Taxonomy" id="106592"/>
    <lineage>
        <taxon>Bacteria</taxon>
        <taxon>Pseudomonadati</taxon>
        <taxon>Pseudomonadota</taxon>
        <taxon>Alphaproteobacteria</taxon>
        <taxon>Hyphomicrobiales</taxon>
        <taxon>Rhizobiaceae</taxon>
        <taxon>Sinorhizobium/Ensifer group</taxon>
        <taxon>Ensifer</taxon>
    </lineage>
</organism>
<dbReference type="PANTHER" id="PTHR44757">
    <property type="entry name" value="DIGUANYLATE CYCLASE DGCP"/>
    <property type="match status" value="1"/>
</dbReference>
<feature type="domain" description="EAL" evidence="5">
    <location>
        <begin position="803"/>
        <end position="1054"/>
    </location>
</feature>
<dbReference type="InterPro" id="IPR035965">
    <property type="entry name" value="PAS-like_dom_sf"/>
</dbReference>
<dbReference type="RefSeq" id="WP_110818488.1">
    <property type="nucleotide sequence ID" value="NZ_CAXURO020000001.1"/>
</dbReference>
<dbReference type="NCBIfam" id="TIGR00254">
    <property type="entry name" value="GGDEF"/>
    <property type="match status" value="1"/>
</dbReference>
<dbReference type="EMBL" id="CP098807">
    <property type="protein sequence ID" value="USJ23918.1"/>
    <property type="molecule type" value="Genomic_DNA"/>
</dbReference>
<accession>A0A9Q9D9S1</accession>
<dbReference type="SMART" id="SM00052">
    <property type="entry name" value="EAL"/>
    <property type="match status" value="1"/>
</dbReference>